<reference evidence="2" key="1">
    <citation type="journal article" date="2021" name="Vet. Parasitol.">
        <title>The complete mitochondrial genome of capillariid nematodes (Eucoleus annulatus): A novel gene arrangement and phylogenetic implications.</title>
        <authorList>
            <person name="Deng Y.-P."/>
            <person name="Suleman"/>
            <person name="Zhang Y."/>
            <person name="Nie Y."/>
            <person name="Fu Y.-T."/>
            <person name="Liu G.-H."/>
        </authorList>
    </citation>
    <scope>NUCLEOTIDE SEQUENCE</scope>
    <source>
        <strain evidence="2">Changsha</strain>
    </source>
</reference>
<protein>
    <submittedName>
        <fullName evidence="2">NADH dehydrogenase subunit 2</fullName>
    </submittedName>
</protein>
<reference evidence="2" key="2">
    <citation type="submission" date="2021-04" db="EMBL/GenBank/DDBJ databases">
        <authorList>
            <person name="Deng Y.P."/>
            <person name="Suleman S."/>
            <person name="Zhang Y."/>
            <person name="Nie Y."/>
            <person name="Fu Y.T."/>
            <person name="Liu G.H."/>
        </authorList>
    </citation>
    <scope>NUCLEOTIDE SEQUENCE</scope>
    <source>
        <strain evidence="2">Changsha</strain>
    </source>
</reference>
<keyword evidence="1" id="KW-0472">Membrane</keyword>
<organism evidence="2">
    <name type="scientific">Eucoleus annulatus</name>
    <dbReference type="NCBI Taxonomy" id="2831232"/>
    <lineage>
        <taxon>Eukaryota</taxon>
        <taxon>Metazoa</taxon>
        <taxon>Ecdysozoa</taxon>
        <taxon>Nematoda</taxon>
        <taxon>Enoplea</taxon>
        <taxon>Dorylaimia</taxon>
        <taxon>Trichinellida</taxon>
        <taxon>Capillariidae</taxon>
        <taxon>Eucoleus</taxon>
    </lineage>
</organism>
<feature type="transmembrane region" description="Helical" evidence="1">
    <location>
        <begin position="175"/>
        <end position="195"/>
    </location>
</feature>
<keyword evidence="1" id="KW-1133">Transmembrane helix</keyword>
<evidence type="ECO:0000313" key="2">
    <source>
        <dbReference type="EMBL" id="QWC93297.1"/>
    </source>
</evidence>
<name>A0A8E8LSA9_9BILA</name>
<geneLocation type="mitochondrion" evidence="2"/>
<evidence type="ECO:0000256" key="1">
    <source>
        <dbReference type="SAM" id="Phobius"/>
    </source>
</evidence>
<accession>A0A8E8LSA9</accession>
<dbReference type="AlphaFoldDB" id="A0A8E8LSA9"/>
<sequence length="300" mass="36958">MNLVNWLIFYFFLIGMSVTSNNWLSMWTILELSTWTMLIIMFFNYDNSDMIFKMYIMMSIISMWLFMLWLNMWFKQEWILFIFAIKMAIPPCHWWLGWILKSLSWKMFWWITTIHKFIPMIFSLLLINTFLVFFWALFSTLWSAISIWNVNSLFLLLFYSSCMHSSWLWMSVNDLQTFCFYFISYTTLMYSVFYYMEKWEFFYSSNLILMFVFILMGLPTSLIFFIKMMISGLFMSYNLIFIWLLLFTNIFMIYPYSQMMWLSLNKNFNFNKYFSNGLKYDSLKHYINLSAQLMVWFLLL</sequence>
<keyword evidence="1" id="KW-0812">Transmembrane</keyword>
<feature type="transmembrane region" description="Helical" evidence="1">
    <location>
        <begin position="78"/>
        <end position="97"/>
    </location>
</feature>
<gene>
    <name evidence="2" type="primary">nad2</name>
</gene>
<feature type="transmembrane region" description="Helical" evidence="1">
    <location>
        <begin position="7"/>
        <end position="30"/>
    </location>
</feature>
<feature type="transmembrane region" description="Helical" evidence="1">
    <location>
        <begin position="236"/>
        <end position="256"/>
    </location>
</feature>
<proteinExistence type="predicted"/>
<feature type="transmembrane region" description="Helical" evidence="1">
    <location>
        <begin position="50"/>
        <end position="71"/>
    </location>
</feature>
<dbReference type="EMBL" id="MW999680">
    <property type="protein sequence ID" value="QWC93297.1"/>
    <property type="molecule type" value="Genomic_DNA"/>
</dbReference>
<feature type="transmembrane region" description="Helical" evidence="1">
    <location>
        <begin position="117"/>
        <end position="138"/>
    </location>
</feature>
<feature type="transmembrane region" description="Helical" evidence="1">
    <location>
        <begin position="150"/>
        <end position="169"/>
    </location>
</feature>
<feature type="transmembrane region" description="Helical" evidence="1">
    <location>
        <begin position="207"/>
        <end position="230"/>
    </location>
</feature>
<keyword evidence="2" id="KW-0496">Mitochondrion</keyword>